<dbReference type="GO" id="GO:0005085">
    <property type="term" value="F:guanyl-nucleotide exchange factor activity"/>
    <property type="evidence" value="ECO:0007669"/>
    <property type="project" value="UniProtKB-KW"/>
</dbReference>
<dbReference type="AlphaFoldDB" id="A0AAJ6YNT6"/>
<dbReference type="GO" id="GO:0005829">
    <property type="term" value="C:cytosol"/>
    <property type="evidence" value="ECO:0007669"/>
    <property type="project" value="TreeGrafter"/>
</dbReference>
<dbReference type="Pfam" id="PF04421">
    <property type="entry name" value="Mss4"/>
    <property type="match status" value="1"/>
</dbReference>
<dbReference type="PANTHER" id="PTHR13276">
    <property type="entry name" value="GUANINE NUCLEOTIDE EXCHANGE FACTOR MSS4"/>
    <property type="match status" value="1"/>
</dbReference>
<evidence type="ECO:0000313" key="5">
    <source>
        <dbReference type="RefSeq" id="XP_011501442.1"/>
    </source>
</evidence>
<evidence type="ECO:0000313" key="6">
    <source>
        <dbReference type="RefSeq" id="XP_011501443.1"/>
    </source>
</evidence>
<dbReference type="GO" id="GO:0016020">
    <property type="term" value="C:membrane"/>
    <property type="evidence" value="ECO:0007669"/>
    <property type="project" value="TreeGrafter"/>
</dbReference>
<dbReference type="Gene3D" id="2.170.150.10">
    <property type="entry name" value="Metal Binding Protein, Guanine Nucleotide Exchange Factor, Chain A"/>
    <property type="match status" value="1"/>
</dbReference>
<reference evidence="5 6" key="1">
    <citation type="submission" date="2025-04" db="UniProtKB">
        <authorList>
            <consortium name="RefSeq"/>
        </authorList>
    </citation>
    <scope>IDENTIFICATION</scope>
</reference>
<sequence>MMADIDNTADFKKDSNGRNIETVYCAYCSSKILNPGSATFINMNFSLPHMIRRRDEEAEKRELINDYWLVEEINSFENIGVSHKVENVKYLACADCERGPIGWHDLSTFRSYIALCRVKHQKSNC</sequence>
<evidence type="ECO:0000256" key="3">
    <source>
        <dbReference type="ARBA" id="ARBA00022927"/>
    </source>
</evidence>
<name>A0AAJ6YNT6_9HYME</name>
<dbReference type="SUPFAM" id="SSF51316">
    <property type="entry name" value="Mss4-like"/>
    <property type="match status" value="1"/>
</dbReference>
<dbReference type="KEGG" id="csol:105365061"/>
<proteinExistence type="predicted"/>
<dbReference type="InterPro" id="IPR011323">
    <property type="entry name" value="Mss4/transl-control_tumour"/>
</dbReference>
<keyword evidence="3" id="KW-0653">Protein transport</keyword>
<dbReference type="InterPro" id="IPR011057">
    <property type="entry name" value="Mss4-like_sf"/>
</dbReference>
<accession>A0AAJ6YNT6</accession>
<dbReference type="GeneID" id="105365061"/>
<dbReference type="CTD" id="34142"/>
<dbReference type="Proteomes" id="UP000695007">
    <property type="component" value="Unplaced"/>
</dbReference>
<keyword evidence="2" id="KW-0344">Guanine-nucleotide releasing factor</keyword>
<keyword evidence="4" id="KW-1185">Reference proteome</keyword>
<dbReference type="GO" id="GO:0007264">
    <property type="term" value="P:small GTPase-mediated signal transduction"/>
    <property type="evidence" value="ECO:0007669"/>
    <property type="project" value="InterPro"/>
</dbReference>
<evidence type="ECO:0000313" key="4">
    <source>
        <dbReference type="Proteomes" id="UP000695007"/>
    </source>
</evidence>
<protein>
    <submittedName>
        <fullName evidence="5 6">Guanine nucleotide exchange factor MSS4 homolog</fullName>
    </submittedName>
</protein>
<dbReference type="PANTHER" id="PTHR13276:SF0">
    <property type="entry name" value="GUANINE NUCLEOTIDE EXCHANGE FACTOR MSS4"/>
    <property type="match status" value="1"/>
</dbReference>
<organism evidence="4 6">
    <name type="scientific">Ceratosolen solmsi marchali</name>
    <dbReference type="NCBI Taxonomy" id="326594"/>
    <lineage>
        <taxon>Eukaryota</taxon>
        <taxon>Metazoa</taxon>
        <taxon>Ecdysozoa</taxon>
        <taxon>Arthropoda</taxon>
        <taxon>Hexapoda</taxon>
        <taxon>Insecta</taxon>
        <taxon>Pterygota</taxon>
        <taxon>Neoptera</taxon>
        <taxon>Endopterygota</taxon>
        <taxon>Hymenoptera</taxon>
        <taxon>Apocrita</taxon>
        <taxon>Proctotrupomorpha</taxon>
        <taxon>Chalcidoidea</taxon>
        <taxon>Agaonidae</taxon>
        <taxon>Agaoninae</taxon>
        <taxon>Ceratosolen</taxon>
    </lineage>
</organism>
<evidence type="ECO:0000256" key="2">
    <source>
        <dbReference type="ARBA" id="ARBA00022658"/>
    </source>
</evidence>
<keyword evidence="1" id="KW-0813">Transport</keyword>
<dbReference type="GO" id="GO:0008270">
    <property type="term" value="F:zinc ion binding"/>
    <property type="evidence" value="ECO:0007669"/>
    <property type="project" value="TreeGrafter"/>
</dbReference>
<dbReference type="PROSITE" id="PS51796">
    <property type="entry name" value="MSS4"/>
    <property type="match status" value="1"/>
</dbReference>
<dbReference type="RefSeq" id="XP_011501443.1">
    <property type="nucleotide sequence ID" value="XM_011503141.1"/>
</dbReference>
<dbReference type="FunFam" id="2.170.150.10:FF:000005">
    <property type="entry name" value="Guanine nucleotide exchange factor MSS4"/>
    <property type="match status" value="1"/>
</dbReference>
<dbReference type="InterPro" id="IPR007515">
    <property type="entry name" value="Mss4"/>
</dbReference>
<evidence type="ECO:0000256" key="1">
    <source>
        <dbReference type="ARBA" id="ARBA00022448"/>
    </source>
</evidence>
<dbReference type="GO" id="GO:0006892">
    <property type="term" value="P:post-Golgi vesicle-mediated transport"/>
    <property type="evidence" value="ECO:0007669"/>
    <property type="project" value="TreeGrafter"/>
</dbReference>
<dbReference type="RefSeq" id="XP_011501442.1">
    <property type="nucleotide sequence ID" value="XM_011503140.1"/>
</dbReference>
<gene>
    <name evidence="5 6" type="primary">LOC105365061</name>
</gene>
<dbReference type="GO" id="GO:0015031">
    <property type="term" value="P:protein transport"/>
    <property type="evidence" value="ECO:0007669"/>
    <property type="project" value="UniProtKB-KW"/>
</dbReference>